<keyword evidence="6 15" id="KW-0347">Helicase</keyword>
<dbReference type="InterPro" id="IPR027417">
    <property type="entry name" value="P-loop_NTPase"/>
</dbReference>
<dbReference type="NCBIfam" id="NF008165">
    <property type="entry name" value="PRK10917.1-3"/>
    <property type="match status" value="1"/>
</dbReference>
<dbReference type="InterPro" id="IPR033454">
    <property type="entry name" value="RecG_wedge"/>
</dbReference>
<dbReference type="InterPro" id="IPR011545">
    <property type="entry name" value="DEAD/DEAH_box_helicase_dom"/>
</dbReference>
<dbReference type="PANTHER" id="PTHR47964:SF1">
    <property type="entry name" value="ATP-DEPENDENT DNA HELICASE HOMOLOG RECG, CHLOROPLASTIC"/>
    <property type="match status" value="1"/>
</dbReference>
<dbReference type="SMART" id="SM00490">
    <property type="entry name" value="HELICc"/>
    <property type="match status" value="1"/>
</dbReference>
<evidence type="ECO:0000256" key="8">
    <source>
        <dbReference type="ARBA" id="ARBA00023125"/>
    </source>
</evidence>
<name>A0A917KBR8_9BACL</name>
<dbReference type="AlphaFoldDB" id="A0A917KBR8"/>
<dbReference type="GO" id="GO:0005524">
    <property type="term" value="F:ATP binding"/>
    <property type="evidence" value="ECO:0007669"/>
    <property type="project" value="UniProtKB-KW"/>
</dbReference>
<dbReference type="InterPro" id="IPR047112">
    <property type="entry name" value="RecG/Mfd"/>
</dbReference>
<reference evidence="18" key="2">
    <citation type="submission" date="2020-09" db="EMBL/GenBank/DDBJ databases">
        <authorList>
            <person name="Sun Q."/>
            <person name="Ohkuma M."/>
        </authorList>
    </citation>
    <scope>NUCLEOTIDE SEQUENCE</scope>
    <source>
        <strain evidence="18">JCM 18487</strain>
    </source>
</reference>
<evidence type="ECO:0000256" key="5">
    <source>
        <dbReference type="ARBA" id="ARBA00022801"/>
    </source>
</evidence>
<comment type="function">
    <text evidence="15">Plays a critical role in recombination and DNA repair. Helps process Holliday junction intermediates to mature products by catalyzing branch migration. Has replication fork regression activity, unwinds stalled or blocked replication forks to make a HJ that can be resolved. Has a DNA unwinding activity characteristic of a DNA helicase with 3'-5' polarity.</text>
</comment>
<dbReference type="GO" id="GO:0043138">
    <property type="term" value="F:3'-5' DNA helicase activity"/>
    <property type="evidence" value="ECO:0007669"/>
    <property type="project" value="UniProtKB-EC"/>
</dbReference>
<dbReference type="Pfam" id="PF00270">
    <property type="entry name" value="DEAD"/>
    <property type="match status" value="1"/>
</dbReference>
<evidence type="ECO:0000256" key="9">
    <source>
        <dbReference type="ARBA" id="ARBA00023172"/>
    </source>
</evidence>
<dbReference type="GO" id="GO:0006310">
    <property type="term" value="P:DNA recombination"/>
    <property type="evidence" value="ECO:0007669"/>
    <property type="project" value="UniProtKB-UniRule"/>
</dbReference>
<evidence type="ECO:0000256" key="2">
    <source>
        <dbReference type="ARBA" id="ARBA00017846"/>
    </source>
</evidence>
<protein>
    <recommendedName>
        <fullName evidence="2 15">ATP-dependent DNA helicase RecG</fullName>
        <ecNumber evidence="13 15">5.6.2.4</ecNumber>
    </recommendedName>
</protein>
<dbReference type="Gene3D" id="2.40.50.140">
    <property type="entry name" value="Nucleic acid-binding proteins"/>
    <property type="match status" value="1"/>
</dbReference>
<dbReference type="InterPro" id="IPR004609">
    <property type="entry name" value="ATP-dep_DNA_helicase_RecG"/>
</dbReference>
<evidence type="ECO:0000259" key="16">
    <source>
        <dbReference type="PROSITE" id="PS51192"/>
    </source>
</evidence>
<evidence type="ECO:0000256" key="11">
    <source>
        <dbReference type="ARBA" id="ARBA00023235"/>
    </source>
</evidence>
<dbReference type="GO" id="GO:0003677">
    <property type="term" value="F:DNA binding"/>
    <property type="evidence" value="ECO:0007669"/>
    <property type="project" value="UniProtKB-KW"/>
</dbReference>
<evidence type="ECO:0000313" key="19">
    <source>
        <dbReference type="Proteomes" id="UP000637695"/>
    </source>
</evidence>
<dbReference type="GO" id="GO:0006281">
    <property type="term" value="P:DNA repair"/>
    <property type="evidence" value="ECO:0007669"/>
    <property type="project" value="UniProtKB-UniRule"/>
</dbReference>
<gene>
    <name evidence="18" type="primary">recG</name>
    <name evidence="18" type="ORF">GCM10010885_16580</name>
</gene>
<dbReference type="CDD" id="cd04488">
    <property type="entry name" value="RecG_wedge_OBF"/>
    <property type="match status" value="1"/>
</dbReference>
<evidence type="ECO:0000259" key="17">
    <source>
        <dbReference type="PROSITE" id="PS51194"/>
    </source>
</evidence>
<feature type="domain" description="Helicase C-terminal" evidence="17">
    <location>
        <begin position="452"/>
        <end position="614"/>
    </location>
</feature>
<comment type="catalytic activity">
    <reaction evidence="12 15">
        <text>Couples ATP hydrolysis with the unwinding of duplex DNA by translocating in the 3'-5' direction.</text>
        <dbReference type="EC" id="5.6.2.4"/>
    </reaction>
</comment>
<dbReference type="Pfam" id="PF19833">
    <property type="entry name" value="RecG_dom3_C"/>
    <property type="match status" value="1"/>
</dbReference>
<dbReference type="PANTHER" id="PTHR47964">
    <property type="entry name" value="ATP-DEPENDENT DNA HELICASE HOMOLOG RECG, CHLOROPLASTIC"/>
    <property type="match status" value="1"/>
</dbReference>
<dbReference type="Pfam" id="PF17191">
    <property type="entry name" value="RecG_wedge"/>
    <property type="match status" value="1"/>
</dbReference>
<evidence type="ECO:0000256" key="14">
    <source>
        <dbReference type="ARBA" id="ARBA00048988"/>
    </source>
</evidence>
<comment type="similarity">
    <text evidence="1 15">Belongs to the helicase family. RecG subfamily.</text>
</comment>
<dbReference type="GO" id="GO:0016787">
    <property type="term" value="F:hydrolase activity"/>
    <property type="evidence" value="ECO:0007669"/>
    <property type="project" value="UniProtKB-KW"/>
</dbReference>
<dbReference type="RefSeq" id="WP_188882369.1">
    <property type="nucleotide sequence ID" value="NZ_BMOY01000024.1"/>
</dbReference>
<evidence type="ECO:0000256" key="15">
    <source>
        <dbReference type="RuleBase" id="RU363016"/>
    </source>
</evidence>
<comment type="caution">
    <text evidence="18">The sequence shown here is derived from an EMBL/GenBank/DDBJ whole genome shotgun (WGS) entry which is preliminary data.</text>
</comment>
<dbReference type="NCBIfam" id="TIGR00643">
    <property type="entry name" value="recG"/>
    <property type="match status" value="1"/>
</dbReference>
<keyword evidence="3 15" id="KW-0547">Nucleotide-binding</keyword>
<dbReference type="InterPro" id="IPR014001">
    <property type="entry name" value="Helicase_ATP-bd"/>
</dbReference>
<feature type="domain" description="Helicase ATP-binding" evidence="16">
    <location>
        <begin position="272"/>
        <end position="433"/>
    </location>
</feature>
<evidence type="ECO:0000256" key="7">
    <source>
        <dbReference type="ARBA" id="ARBA00022840"/>
    </source>
</evidence>
<evidence type="ECO:0000256" key="6">
    <source>
        <dbReference type="ARBA" id="ARBA00022806"/>
    </source>
</evidence>
<evidence type="ECO:0000313" key="18">
    <source>
        <dbReference type="EMBL" id="GGJ08117.1"/>
    </source>
</evidence>
<dbReference type="Pfam" id="PF00271">
    <property type="entry name" value="Helicase_C"/>
    <property type="match status" value="1"/>
</dbReference>
<dbReference type="InterPro" id="IPR001650">
    <property type="entry name" value="Helicase_C-like"/>
</dbReference>
<dbReference type="Gene3D" id="3.40.50.300">
    <property type="entry name" value="P-loop containing nucleotide triphosphate hydrolases"/>
    <property type="match status" value="2"/>
</dbReference>
<dbReference type="SUPFAM" id="SSF52540">
    <property type="entry name" value="P-loop containing nucleoside triphosphate hydrolases"/>
    <property type="match status" value="2"/>
</dbReference>
<keyword evidence="19" id="KW-1185">Reference proteome</keyword>
<dbReference type="EC" id="5.6.2.4" evidence="13 15"/>
<keyword evidence="11" id="KW-0413">Isomerase</keyword>
<dbReference type="InterPro" id="IPR045562">
    <property type="entry name" value="RecG_dom3_C"/>
</dbReference>
<dbReference type="InterPro" id="IPR012340">
    <property type="entry name" value="NA-bd_OB-fold"/>
</dbReference>
<dbReference type="Proteomes" id="UP000637695">
    <property type="component" value="Unassembled WGS sequence"/>
</dbReference>
<dbReference type="CDD" id="cd17992">
    <property type="entry name" value="DEXHc_RecG"/>
    <property type="match status" value="1"/>
</dbReference>
<dbReference type="PROSITE" id="PS51192">
    <property type="entry name" value="HELICASE_ATP_BIND_1"/>
    <property type="match status" value="1"/>
</dbReference>
<dbReference type="SUPFAM" id="SSF50249">
    <property type="entry name" value="Nucleic acid-binding proteins"/>
    <property type="match status" value="1"/>
</dbReference>
<keyword evidence="4 15" id="KW-0227">DNA damage</keyword>
<evidence type="ECO:0000256" key="4">
    <source>
        <dbReference type="ARBA" id="ARBA00022763"/>
    </source>
</evidence>
<comment type="catalytic activity">
    <reaction evidence="14 15">
        <text>ATP + H2O = ADP + phosphate + H(+)</text>
        <dbReference type="Rhea" id="RHEA:13065"/>
        <dbReference type="ChEBI" id="CHEBI:15377"/>
        <dbReference type="ChEBI" id="CHEBI:15378"/>
        <dbReference type="ChEBI" id="CHEBI:30616"/>
        <dbReference type="ChEBI" id="CHEBI:43474"/>
        <dbReference type="ChEBI" id="CHEBI:456216"/>
        <dbReference type="EC" id="5.6.2.4"/>
    </reaction>
</comment>
<dbReference type="NCBIfam" id="NF008168">
    <property type="entry name" value="PRK10917.2-2"/>
    <property type="match status" value="1"/>
</dbReference>
<accession>A0A917KBR8</accession>
<keyword evidence="7 15" id="KW-0067">ATP-binding</keyword>
<evidence type="ECO:0000256" key="12">
    <source>
        <dbReference type="ARBA" id="ARBA00034617"/>
    </source>
</evidence>
<sequence length="682" mass="75812">MNLREVPVTALPGVGRAKAGALAELGIRSVDDLLHHYPVRYEDWRPLPFSAFPDQGVVTAQGVVEGTAEVRWQRGKSILHCVLRIDQRFRVHAYWFNQHWLKAKLTPGRFITVRGRFDRARHAITVTRTAIDSTPSESFSPWTPVYRSSRTLPSHQLHTLILAALDQYAEHLPEVLPHGLREKYRLVTHADAVRGIHKPASAESLRQARRRLVFEEFFLFQLQLQGLRRRHAKSGGGHARPVPDDALSAFMATLPAPLTHAQVRACQEVLADLRRPSAMARLLQGDVGSGKTWVALFAAYAVWRAGSQTALMAPTEILAEQHAAEAKRRLTPLGMRVGLLTGSTPRKERLDVLRGLQSGQLHVVVGTHALLTEDVQFRDLGLVVIDEQHRFGVAQRAKLLEKGDRPDLLTISATPIPRTLALALYGDLDTSILDERPAGRQPVETRWMDLEQSEEEAIRLARRELARGHQVYVVAPLVEDAEEDAAEVISATRLAERLREQFAGFQVGLLHGRMNGREKDAVMRSFVCGELQVLVSTTVIEVGIDVPNATVMLVYHAERFGLAQLHQLRGRVGRGGQRGFCILLADRPTDIARARLDTLIREHDGFVIAERDLELRGPGELFGLRQSGLPEFALGDLARDVKVMEVARTEAQALLRDPDFWLLPAYAGLRAALAAEPAAAAD</sequence>
<dbReference type="SMART" id="SM00487">
    <property type="entry name" value="DEXDc"/>
    <property type="match status" value="1"/>
</dbReference>
<keyword evidence="9 15" id="KW-0233">DNA recombination</keyword>
<evidence type="ECO:0000256" key="13">
    <source>
        <dbReference type="ARBA" id="ARBA00034808"/>
    </source>
</evidence>
<organism evidence="18 19">
    <name type="scientific">Alicyclobacillus cellulosilyticus</name>
    <dbReference type="NCBI Taxonomy" id="1003997"/>
    <lineage>
        <taxon>Bacteria</taxon>
        <taxon>Bacillati</taxon>
        <taxon>Bacillota</taxon>
        <taxon>Bacilli</taxon>
        <taxon>Bacillales</taxon>
        <taxon>Alicyclobacillaceae</taxon>
        <taxon>Alicyclobacillus</taxon>
    </lineage>
</organism>
<keyword evidence="10 15" id="KW-0234">DNA repair</keyword>
<reference evidence="18" key="1">
    <citation type="journal article" date="2014" name="Int. J. Syst. Evol. Microbiol.">
        <title>Complete genome sequence of Corynebacterium casei LMG S-19264T (=DSM 44701T), isolated from a smear-ripened cheese.</title>
        <authorList>
            <consortium name="US DOE Joint Genome Institute (JGI-PGF)"/>
            <person name="Walter F."/>
            <person name="Albersmeier A."/>
            <person name="Kalinowski J."/>
            <person name="Ruckert C."/>
        </authorList>
    </citation>
    <scope>NUCLEOTIDE SEQUENCE</scope>
    <source>
        <strain evidence="18">JCM 18487</strain>
    </source>
</reference>
<keyword evidence="8" id="KW-0238">DNA-binding</keyword>
<dbReference type="PROSITE" id="PS51194">
    <property type="entry name" value="HELICASE_CTER"/>
    <property type="match status" value="1"/>
</dbReference>
<proteinExistence type="inferred from homology"/>
<dbReference type="EMBL" id="BMOY01000024">
    <property type="protein sequence ID" value="GGJ08117.1"/>
    <property type="molecule type" value="Genomic_DNA"/>
</dbReference>
<evidence type="ECO:0000256" key="1">
    <source>
        <dbReference type="ARBA" id="ARBA00007504"/>
    </source>
</evidence>
<keyword evidence="5 15" id="KW-0378">Hydrolase</keyword>
<evidence type="ECO:0000256" key="3">
    <source>
        <dbReference type="ARBA" id="ARBA00022741"/>
    </source>
</evidence>
<evidence type="ECO:0000256" key="10">
    <source>
        <dbReference type="ARBA" id="ARBA00023204"/>
    </source>
</evidence>